<sequence>MKLSIAFSSLLALIPLATAQQGPWQQCGGIGWSGGTTCATGWICKYQNDWYSQCLQDTNPVTPTPSSSSSSSSVPPTSTTSSNPPTATGLHNVAVSKGKLYIGTATEMYKLNGDAPYAAIASDINEFGMITAENSMKWDATERTQGVWTFTGGDNLVNWAIANGQKLRGHTTVWHSQLPSWVSSGGFSAAALTSVIENHTTTLIDRYKGKINLQQPPSLELTIFIFTDSWDVVNEPFNDDGTFRSSVFYTTLGTSYIATALHAARAADPAAKLYINDYNIDGLGAKSTAMANLVAQLKADNVPIDGIGIQGHLIVGAVPNNLQANFEQFAALGVEIAITELDIRMTLPVTPEKLAQQKADYKKVVAACKAVPACVGITVWEYTDKYSWVPGVFSSQGAALPWDDNLAKKPAYDGIVEGFN</sequence>
<gene>
    <name evidence="1" type="ORF">CCMSSC00406_0002238</name>
</gene>
<proteinExistence type="predicted"/>
<name>A0ACB7J3T1_PLECO</name>
<evidence type="ECO:0000313" key="2">
    <source>
        <dbReference type="Proteomes" id="UP000824881"/>
    </source>
</evidence>
<reference evidence="1 2" key="1">
    <citation type="journal article" date="2021" name="Appl. Environ. Microbiol.">
        <title>Genetic linkage and physical mapping for an oyster mushroom Pleurotus cornucopiae and QTL analysis for the trait cap color.</title>
        <authorList>
            <person name="Zhang Y."/>
            <person name="Gao W."/>
            <person name="Sonnenberg A."/>
            <person name="Chen Q."/>
            <person name="Zhang J."/>
            <person name="Huang C."/>
        </authorList>
    </citation>
    <scope>NUCLEOTIDE SEQUENCE [LARGE SCALE GENOMIC DNA]</scope>
    <source>
        <strain evidence="1">CCMSSC00406</strain>
    </source>
</reference>
<organism evidence="1 2">
    <name type="scientific">Pleurotus cornucopiae</name>
    <name type="common">Cornucopia mushroom</name>
    <dbReference type="NCBI Taxonomy" id="5321"/>
    <lineage>
        <taxon>Eukaryota</taxon>
        <taxon>Fungi</taxon>
        <taxon>Dikarya</taxon>
        <taxon>Basidiomycota</taxon>
        <taxon>Agaricomycotina</taxon>
        <taxon>Agaricomycetes</taxon>
        <taxon>Agaricomycetidae</taxon>
        <taxon>Agaricales</taxon>
        <taxon>Pleurotineae</taxon>
        <taxon>Pleurotaceae</taxon>
        <taxon>Pleurotus</taxon>
    </lineage>
</organism>
<comment type="caution">
    <text evidence="1">The sequence shown here is derived from an EMBL/GenBank/DDBJ whole genome shotgun (WGS) entry which is preliminary data.</text>
</comment>
<keyword evidence="2" id="KW-1185">Reference proteome</keyword>
<evidence type="ECO:0000313" key="1">
    <source>
        <dbReference type="EMBL" id="KAG9224611.1"/>
    </source>
</evidence>
<dbReference type="Proteomes" id="UP000824881">
    <property type="component" value="Unassembled WGS sequence"/>
</dbReference>
<accession>A0ACB7J3T1</accession>
<dbReference type="EMBL" id="WQMT02000003">
    <property type="protein sequence ID" value="KAG9224611.1"/>
    <property type="molecule type" value="Genomic_DNA"/>
</dbReference>
<protein>
    <submittedName>
        <fullName evidence="1">Uncharacterized protein</fullName>
    </submittedName>
</protein>